<dbReference type="AlphaFoldDB" id="A0A2A2TKQ4"/>
<keyword evidence="2" id="KW-1133">Transmembrane helix</keyword>
<reference evidence="3 4" key="1">
    <citation type="submission" date="2017-08" db="EMBL/GenBank/DDBJ databases">
        <title>Draft genome sequence of filamentous cyanobacterium Calothrix elsteri CCALA 953.</title>
        <authorList>
            <person name="Gagunashvili A.N."/>
            <person name="Elster J."/>
            <person name="Andresson O.S."/>
        </authorList>
    </citation>
    <scope>NUCLEOTIDE SEQUENCE [LARGE SCALE GENOMIC DNA]</scope>
    <source>
        <strain evidence="3 4">CCALA 953</strain>
    </source>
</reference>
<keyword evidence="2" id="KW-0472">Membrane</keyword>
<keyword evidence="4" id="KW-1185">Reference proteome</keyword>
<accession>A0A2A2TKQ4</accession>
<feature type="compositionally biased region" description="Polar residues" evidence="1">
    <location>
        <begin position="1"/>
        <end position="15"/>
    </location>
</feature>
<proteinExistence type="predicted"/>
<comment type="caution">
    <text evidence="3">The sequence shown here is derived from an EMBL/GenBank/DDBJ whole genome shotgun (WGS) entry which is preliminary data.</text>
</comment>
<feature type="transmembrane region" description="Helical" evidence="2">
    <location>
        <begin position="47"/>
        <end position="68"/>
    </location>
</feature>
<feature type="region of interest" description="Disordered" evidence="1">
    <location>
        <begin position="1"/>
        <end position="27"/>
    </location>
</feature>
<sequence length="136" mass="15022">MINNIQNPTIPATSINSSNSNTQSVKKTQTIEINDGNQQQINLPNTAIALAGNLLAFTLFWTGLFVILSRMRISWQNRKTPISTDTDSNLPCSKCKFLSHNHYLRCAVNPAAVLTQEAANCADFCSHEEEGIITKK</sequence>
<evidence type="ECO:0000313" key="3">
    <source>
        <dbReference type="EMBL" id="PAX57163.1"/>
    </source>
</evidence>
<evidence type="ECO:0000256" key="1">
    <source>
        <dbReference type="SAM" id="MobiDB-lite"/>
    </source>
</evidence>
<keyword evidence="2" id="KW-0812">Transmembrane</keyword>
<evidence type="ECO:0000256" key="2">
    <source>
        <dbReference type="SAM" id="Phobius"/>
    </source>
</evidence>
<protein>
    <submittedName>
        <fullName evidence="3">Uncharacterized protein</fullName>
    </submittedName>
</protein>
<dbReference type="RefSeq" id="WP_095721407.1">
    <property type="nucleotide sequence ID" value="NZ_NTFS01000073.1"/>
</dbReference>
<organism evidence="3 4">
    <name type="scientific">Brunnivagina elsteri CCALA 953</name>
    <dbReference type="NCBI Taxonomy" id="987040"/>
    <lineage>
        <taxon>Bacteria</taxon>
        <taxon>Bacillati</taxon>
        <taxon>Cyanobacteriota</taxon>
        <taxon>Cyanophyceae</taxon>
        <taxon>Nostocales</taxon>
        <taxon>Calotrichaceae</taxon>
        <taxon>Brunnivagina</taxon>
    </lineage>
</organism>
<evidence type="ECO:0000313" key="4">
    <source>
        <dbReference type="Proteomes" id="UP000218238"/>
    </source>
</evidence>
<name>A0A2A2TKQ4_9CYAN</name>
<gene>
    <name evidence="3" type="ORF">CK510_09150</name>
</gene>
<dbReference type="OrthoDB" id="457956at2"/>
<dbReference type="EMBL" id="NTFS01000073">
    <property type="protein sequence ID" value="PAX57163.1"/>
    <property type="molecule type" value="Genomic_DNA"/>
</dbReference>
<dbReference type="Proteomes" id="UP000218238">
    <property type="component" value="Unassembled WGS sequence"/>
</dbReference>